<dbReference type="PANTHER" id="PTHR46013:SF4">
    <property type="entry name" value="B-CELL RECEPTOR CD22-RELATED"/>
    <property type="match status" value="1"/>
</dbReference>
<dbReference type="AlphaFoldDB" id="A0A6Q2YLD1"/>
<reference evidence="3" key="3">
    <citation type="submission" date="2025-08" db="UniProtKB">
        <authorList>
            <consortium name="Ensembl"/>
        </authorList>
    </citation>
    <scope>IDENTIFICATION</scope>
</reference>
<dbReference type="PANTHER" id="PTHR46013">
    <property type="entry name" value="VASCULAR CELL ADHESION MOLECULE 1"/>
    <property type="match status" value="1"/>
</dbReference>
<dbReference type="InterPro" id="IPR036179">
    <property type="entry name" value="Ig-like_dom_sf"/>
</dbReference>
<dbReference type="SUPFAM" id="SSF48726">
    <property type="entry name" value="Immunoglobulin"/>
    <property type="match status" value="4"/>
</dbReference>
<dbReference type="InterPro" id="IPR007110">
    <property type="entry name" value="Ig-like_dom"/>
</dbReference>
<dbReference type="Gene3D" id="2.60.40.10">
    <property type="entry name" value="Immunoglobulins"/>
    <property type="match status" value="5"/>
</dbReference>
<reference evidence="4" key="1">
    <citation type="journal article" date="2014" name="PLoS ONE">
        <title>The genome and linkage map of the northern pike (Esox lucius): conserved synteny revealed between the salmonid sister group and the Neoteleostei.</title>
        <authorList>
            <person name="Rondeau E.B."/>
            <person name="Minkley D.R."/>
            <person name="Leong J.S."/>
            <person name="Messmer A.M."/>
            <person name="Jantzen J.R."/>
            <person name="von Schalburg K.R."/>
            <person name="Lemon C."/>
            <person name="Bird N.H."/>
            <person name="Koop B.F."/>
        </authorList>
    </citation>
    <scope>NUCLEOTIDE SEQUENCE</scope>
</reference>
<dbReference type="InterPro" id="IPR003599">
    <property type="entry name" value="Ig_sub"/>
</dbReference>
<feature type="transmembrane region" description="Helical" evidence="1">
    <location>
        <begin position="12"/>
        <end position="35"/>
    </location>
</feature>
<dbReference type="Pfam" id="PF07686">
    <property type="entry name" value="V-set"/>
    <property type="match status" value="2"/>
</dbReference>
<protein>
    <recommendedName>
        <fullName evidence="2">Ig-like domain-containing protein</fullName>
    </recommendedName>
</protein>
<feature type="domain" description="Ig-like" evidence="2">
    <location>
        <begin position="322"/>
        <end position="381"/>
    </location>
</feature>
<evidence type="ECO:0000313" key="4">
    <source>
        <dbReference type="Proteomes" id="UP000265140"/>
    </source>
</evidence>
<sequence length="452" mass="51026">MSRDYREGDTTMVLRTTGSVSVVFLWSLTGVAVVLGQSVKYTSQSICALKGSTVDLSCSYTNPRGYTITGTEWYYWKHGIWTKILDNSAGRVSYRGNMDNDCTLRITDLREEDSTSYYFRFTTGYSWTSGSQIVLSVTDLQVNVGWYSKTTLTCSPSCSLPYQTTYIWFKNGQRVSGDSSSLYVNDFSNRHSYSCGVKGHENLLAPAMCMDSYCVKYTSQRICVLKGSTVDLSCSYTYHSHQDVKTTEWFYQKNGNRKAIVDNSTGRVLYLGNMDKDCTLRITDVRETDSASYIFSFKTGYHWTTGSHINMSVTDLQVEVTGEDIKTLTCRTTCSLTGNPTYIWYKNGQPVVEGNSSFYVHKFSDEDRYSCAVKGHDSLLSPAVCNNDYCVTYSSQRICALKGSTVDLSCSFTYPRGYTVTATEWYYWKNQAWKKISDDNAGRVSYCGNKVN</sequence>
<evidence type="ECO:0000259" key="2">
    <source>
        <dbReference type="PROSITE" id="PS50835"/>
    </source>
</evidence>
<dbReference type="GeneTree" id="ENSGT01120000274109"/>
<feature type="domain" description="Ig-like" evidence="2">
    <location>
        <begin position="206"/>
        <end position="293"/>
    </location>
</feature>
<gene>
    <name evidence="3" type="primary">ELAPOR1</name>
</gene>
<dbReference type="Proteomes" id="UP000265140">
    <property type="component" value="Chromosome 9"/>
</dbReference>
<dbReference type="InParanoid" id="A0A6Q2YLD1"/>
<accession>A0A6Q2YLD1</accession>
<evidence type="ECO:0000256" key="1">
    <source>
        <dbReference type="SAM" id="Phobius"/>
    </source>
</evidence>
<feature type="domain" description="Ig-like" evidence="2">
    <location>
        <begin position="131"/>
        <end position="205"/>
    </location>
</feature>
<proteinExistence type="predicted"/>
<name>A0A6Q2YLD1_ESOLU</name>
<keyword evidence="4" id="KW-1185">Reference proteome</keyword>
<dbReference type="SMART" id="SM00409">
    <property type="entry name" value="IG"/>
    <property type="match status" value="2"/>
</dbReference>
<dbReference type="InterPro" id="IPR013783">
    <property type="entry name" value="Ig-like_fold"/>
</dbReference>
<reference evidence="3" key="2">
    <citation type="submission" date="2020-02" db="EMBL/GenBank/DDBJ databases">
        <title>Esox lucius (northern pike) genome, fEsoLuc1, primary haplotype.</title>
        <authorList>
            <person name="Myers G."/>
            <person name="Karagic N."/>
            <person name="Meyer A."/>
            <person name="Pippel M."/>
            <person name="Reichard M."/>
            <person name="Winkler S."/>
            <person name="Tracey A."/>
            <person name="Sims Y."/>
            <person name="Howe K."/>
            <person name="Rhie A."/>
            <person name="Formenti G."/>
            <person name="Durbin R."/>
            <person name="Fedrigo O."/>
            <person name="Jarvis E.D."/>
        </authorList>
    </citation>
    <scope>NUCLEOTIDE SEQUENCE [LARGE SCALE GENOMIC DNA]</scope>
</reference>
<keyword evidence="1" id="KW-0812">Transmembrane</keyword>
<reference evidence="3" key="4">
    <citation type="submission" date="2025-09" db="UniProtKB">
        <authorList>
            <consortium name="Ensembl"/>
        </authorList>
    </citation>
    <scope>IDENTIFICATION</scope>
</reference>
<dbReference type="PROSITE" id="PS50835">
    <property type="entry name" value="IG_LIKE"/>
    <property type="match status" value="3"/>
</dbReference>
<dbReference type="InterPro" id="IPR013106">
    <property type="entry name" value="Ig_V-set"/>
</dbReference>
<dbReference type="Ensembl" id="ENSELUT00000059395.2">
    <property type="protein sequence ID" value="ENSELUP00000066809.2"/>
    <property type="gene ID" value="ENSELUG00000037340.1"/>
</dbReference>
<evidence type="ECO:0000313" key="3">
    <source>
        <dbReference type="Ensembl" id="ENSELUP00000066809.2"/>
    </source>
</evidence>
<keyword evidence="1" id="KW-1133">Transmembrane helix</keyword>
<organism evidence="3 4">
    <name type="scientific">Esox lucius</name>
    <name type="common">Northern pike</name>
    <dbReference type="NCBI Taxonomy" id="8010"/>
    <lineage>
        <taxon>Eukaryota</taxon>
        <taxon>Metazoa</taxon>
        <taxon>Chordata</taxon>
        <taxon>Craniata</taxon>
        <taxon>Vertebrata</taxon>
        <taxon>Euteleostomi</taxon>
        <taxon>Actinopterygii</taxon>
        <taxon>Neopterygii</taxon>
        <taxon>Teleostei</taxon>
        <taxon>Protacanthopterygii</taxon>
        <taxon>Esociformes</taxon>
        <taxon>Esocidae</taxon>
        <taxon>Esox</taxon>
    </lineage>
</organism>
<keyword evidence="1" id="KW-0472">Membrane</keyword>
<dbReference type="Bgee" id="ENSELUG00000025722">
    <property type="expression patterns" value="Expressed in head kidney and 4 other cell types or tissues"/>
</dbReference>